<organism evidence="2 3">
    <name type="scientific">Rhodococcoides kyotonense</name>
    <dbReference type="NCBI Taxonomy" id="398843"/>
    <lineage>
        <taxon>Bacteria</taxon>
        <taxon>Bacillati</taxon>
        <taxon>Actinomycetota</taxon>
        <taxon>Actinomycetes</taxon>
        <taxon>Mycobacteriales</taxon>
        <taxon>Nocardiaceae</taxon>
        <taxon>Rhodococcoides</taxon>
    </lineage>
</organism>
<accession>A0A239ED96</accession>
<dbReference type="Proteomes" id="UP000198327">
    <property type="component" value="Unassembled WGS sequence"/>
</dbReference>
<sequence>MGPLSGKTIALTAERRADEFATLLERRGAETVHVPAIHVLPLLDDSDLREKTDGIIADPPALTVISTGIGFRGWLDAAEGWNNRTELLAALGSSRIIARGPKARGAIRGAGLREVWSPTTEASQEVADHLEAEGIAGVDVAVQLHGTITEWEPTIHLSESLERLGADVRAIPVYRWIRPVDQQPLIDLLAKILNNEVDAVTFTSAPAVASLLSTAKDNGLLDEFLTALRGPVAAICVGPVTSAPLDALNVPTRMPERARLGSLAKYVVDELGS</sequence>
<evidence type="ECO:0000313" key="3">
    <source>
        <dbReference type="Proteomes" id="UP000198327"/>
    </source>
</evidence>
<evidence type="ECO:0000259" key="1">
    <source>
        <dbReference type="Pfam" id="PF02602"/>
    </source>
</evidence>
<dbReference type="RefSeq" id="WP_176444125.1">
    <property type="nucleotide sequence ID" value="NZ_FZOW01000002.1"/>
</dbReference>
<dbReference type="GO" id="GO:0004852">
    <property type="term" value="F:uroporphyrinogen-III synthase activity"/>
    <property type="evidence" value="ECO:0007669"/>
    <property type="project" value="InterPro"/>
</dbReference>
<dbReference type="NCBIfam" id="NF005568">
    <property type="entry name" value="PRK07239.1"/>
    <property type="match status" value="1"/>
</dbReference>
<keyword evidence="3" id="KW-1185">Reference proteome</keyword>
<dbReference type="EMBL" id="FZOW01000002">
    <property type="protein sequence ID" value="SNS42577.1"/>
    <property type="molecule type" value="Genomic_DNA"/>
</dbReference>
<dbReference type="AlphaFoldDB" id="A0A239ED96"/>
<dbReference type="PANTHER" id="PTHR40082">
    <property type="entry name" value="BLR5956 PROTEIN"/>
    <property type="match status" value="1"/>
</dbReference>
<proteinExistence type="predicted"/>
<dbReference type="Gene3D" id="3.40.50.10090">
    <property type="match status" value="2"/>
</dbReference>
<dbReference type="SUPFAM" id="SSF69618">
    <property type="entry name" value="HemD-like"/>
    <property type="match status" value="1"/>
</dbReference>
<dbReference type="PANTHER" id="PTHR40082:SF1">
    <property type="entry name" value="BLR5956 PROTEIN"/>
    <property type="match status" value="1"/>
</dbReference>
<protein>
    <submittedName>
        <fullName evidence="2">Uroporphyrinogen-III synthase</fullName>
    </submittedName>
</protein>
<dbReference type="InterPro" id="IPR036108">
    <property type="entry name" value="4pyrrol_syn_uPrphyn_synt_sf"/>
</dbReference>
<dbReference type="InterPro" id="IPR003754">
    <property type="entry name" value="4pyrrol_synth_uPrphyn_synth"/>
</dbReference>
<dbReference type="GO" id="GO:0006780">
    <property type="term" value="P:uroporphyrinogen III biosynthetic process"/>
    <property type="evidence" value="ECO:0007669"/>
    <property type="project" value="InterPro"/>
</dbReference>
<feature type="domain" description="Tetrapyrrole biosynthesis uroporphyrinogen III synthase" evidence="1">
    <location>
        <begin position="18"/>
        <end position="264"/>
    </location>
</feature>
<reference evidence="3" key="1">
    <citation type="submission" date="2017-06" db="EMBL/GenBank/DDBJ databases">
        <authorList>
            <person name="Varghese N."/>
            <person name="Submissions S."/>
        </authorList>
    </citation>
    <scope>NUCLEOTIDE SEQUENCE [LARGE SCALE GENOMIC DNA]</scope>
    <source>
        <strain evidence="3">JCM 23211</strain>
    </source>
</reference>
<name>A0A239ED96_9NOCA</name>
<dbReference type="Pfam" id="PF02602">
    <property type="entry name" value="HEM4"/>
    <property type="match status" value="1"/>
</dbReference>
<gene>
    <name evidence="2" type="ORF">SAMN05421642_102321</name>
</gene>
<dbReference type="CDD" id="cd06578">
    <property type="entry name" value="HemD"/>
    <property type="match status" value="1"/>
</dbReference>
<dbReference type="InterPro" id="IPR039793">
    <property type="entry name" value="UROS/Hem4"/>
</dbReference>
<evidence type="ECO:0000313" key="2">
    <source>
        <dbReference type="EMBL" id="SNS42577.1"/>
    </source>
</evidence>